<dbReference type="InterPro" id="IPR000719">
    <property type="entry name" value="Prot_kinase_dom"/>
</dbReference>
<dbReference type="InterPro" id="IPR011009">
    <property type="entry name" value="Kinase-like_dom_sf"/>
</dbReference>
<dbReference type="GO" id="GO:0005524">
    <property type="term" value="F:ATP binding"/>
    <property type="evidence" value="ECO:0007669"/>
    <property type="project" value="UniProtKB-UniRule"/>
</dbReference>
<dbReference type="GO" id="GO:0004672">
    <property type="term" value="F:protein kinase activity"/>
    <property type="evidence" value="ECO:0007669"/>
    <property type="project" value="InterPro"/>
</dbReference>
<reference evidence="3 4" key="1">
    <citation type="submission" date="2019-03" db="EMBL/GenBank/DDBJ databases">
        <title>Single cell metagenomics reveals metabolic interactions within the superorganism composed of flagellate Streblomastix strix and complex community of Bacteroidetes bacteria on its surface.</title>
        <authorList>
            <person name="Treitli S.C."/>
            <person name="Kolisko M."/>
            <person name="Husnik F."/>
            <person name="Keeling P."/>
            <person name="Hampl V."/>
        </authorList>
    </citation>
    <scope>NUCLEOTIDE SEQUENCE [LARGE SCALE GENOMIC DNA]</scope>
    <source>
        <strain evidence="3">ST1C</strain>
    </source>
</reference>
<evidence type="ECO:0000259" key="2">
    <source>
        <dbReference type="PROSITE" id="PS50011"/>
    </source>
</evidence>
<comment type="caution">
    <text evidence="3">The sequence shown here is derived from an EMBL/GenBank/DDBJ whole genome shotgun (WGS) entry which is preliminary data.</text>
</comment>
<gene>
    <name evidence="3" type="ORF">EZS28_042634</name>
</gene>
<dbReference type="PROSITE" id="PS50011">
    <property type="entry name" value="PROTEIN_KINASE_DOM"/>
    <property type="match status" value="1"/>
</dbReference>
<evidence type="ECO:0000256" key="1">
    <source>
        <dbReference type="PROSITE-ProRule" id="PRU10141"/>
    </source>
</evidence>
<dbReference type="AlphaFoldDB" id="A0A5J4TUY9"/>
<feature type="binding site" evidence="1">
    <location>
        <position position="55"/>
    </location>
    <ligand>
        <name>ATP</name>
        <dbReference type="ChEBI" id="CHEBI:30616"/>
    </ligand>
</feature>
<keyword evidence="1" id="KW-0547">Nucleotide-binding</keyword>
<organism evidence="3 4">
    <name type="scientific">Streblomastix strix</name>
    <dbReference type="NCBI Taxonomy" id="222440"/>
    <lineage>
        <taxon>Eukaryota</taxon>
        <taxon>Metamonada</taxon>
        <taxon>Preaxostyla</taxon>
        <taxon>Oxymonadida</taxon>
        <taxon>Streblomastigidae</taxon>
        <taxon>Streblomastix</taxon>
    </lineage>
</organism>
<keyword evidence="1" id="KW-0067">ATP-binding</keyword>
<evidence type="ECO:0000313" key="3">
    <source>
        <dbReference type="EMBL" id="KAA6361840.1"/>
    </source>
</evidence>
<dbReference type="PROSITE" id="PS00107">
    <property type="entry name" value="PROTEIN_KINASE_ATP"/>
    <property type="match status" value="1"/>
</dbReference>
<sequence>MDDQLLEEYRRSQLQLEHRQLLESQGFAVLKLIGHGSFGNVFKVHHPELGEVAAKVIKSENYDENEWNIAGRFSEDPPETCPFIIRNIIAKQFEEITIIISLS</sequence>
<dbReference type="Proteomes" id="UP000324800">
    <property type="component" value="Unassembled WGS sequence"/>
</dbReference>
<protein>
    <recommendedName>
        <fullName evidence="2">Protein kinase domain-containing protein</fullName>
    </recommendedName>
</protein>
<dbReference type="Gene3D" id="1.10.510.10">
    <property type="entry name" value="Transferase(Phosphotransferase) domain 1"/>
    <property type="match status" value="1"/>
</dbReference>
<dbReference type="SUPFAM" id="SSF56112">
    <property type="entry name" value="Protein kinase-like (PK-like)"/>
    <property type="match status" value="1"/>
</dbReference>
<proteinExistence type="predicted"/>
<dbReference type="EMBL" id="SNRW01024995">
    <property type="protein sequence ID" value="KAA6361840.1"/>
    <property type="molecule type" value="Genomic_DNA"/>
</dbReference>
<accession>A0A5J4TUY9</accession>
<dbReference type="InterPro" id="IPR017441">
    <property type="entry name" value="Protein_kinase_ATP_BS"/>
</dbReference>
<evidence type="ECO:0000313" key="4">
    <source>
        <dbReference type="Proteomes" id="UP000324800"/>
    </source>
</evidence>
<name>A0A5J4TUY9_9EUKA</name>
<feature type="domain" description="Protein kinase" evidence="2">
    <location>
        <begin position="27"/>
        <end position="103"/>
    </location>
</feature>